<accession>A0ACB9TAC4</accession>
<organism evidence="1 2">
    <name type="scientific">Holotrichia oblita</name>
    <name type="common">Chafer beetle</name>
    <dbReference type="NCBI Taxonomy" id="644536"/>
    <lineage>
        <taxon>Eukaryota</taxon>
        <taxon>Metazoa</taxon>
        <taxon>Ecdysozoa</taxon>
        <taxon>Arthropoda</taxon>
        <taxon>Hexapoda</taxon>
        <taxon>Insecta</taxon>
        <taxon>Pterygota</taxon>
        <taxon>Neoptera</taxon>
        <taxon>Endopterygota</taxon>
        <taxon>Coleoptera</taxon>
        <taxon>Polyphaga</taxon>
        <taxon>Scarabaeiformia</taxon>
        <taxon>Scarabaeidae</taxon>
        <taxon>Melolonthinae</taxon>
        <taxon>Holotrichia</taxon>
    </lineage>
</organism>
<dbReference type="EMBL" id="CM043018">
    <property type="protein sequence ID" value="KAI4463736.1"/>
    <property type="molecule type" value="Genomic_DNA"/>
</dbReference>
<dbReference type="Proteomes" id="UP001056778">
    <property type="component" value="Chromosome 4"/>
</dbReference>
<proteinExistence type="predicted"/>
<sequence>MSTTSEKVQNKVRIQNGTDRFQETQKCKVKIYRLSNMQRCPYIHEMKERLLGEQIPMEIMPKKIPDPPPLIMDQQPVATVVKLNSDGYGSHTSPTHHRTDRTPLMPRSSTDDLDCTDRNKHPKNAKKKMVGGGELKVATVEVESVDNMATLPVSRAHGGSDIVAEKNNATNKEMELKKVQSKPDKRTSLFIIMSFVYAKLLIVVCIAYVISDVVTHSIPLWYYEGFFTYLYGMSILFLLYVFCFLLQESTCCSGEKKEKVKKPPKEKAIKEKEKKKEEKEKKKDEKDKKKDKKDEKKDKDKDKKTKKQDKVR</sequence>
<comment type="caution">
    <text evidence="1">The sequence shown here is derived from an EMBL/GenBank/DDBJ whole genome shotgun (WGS) entry which is preliminary data.</text>
</comment>
<evidence type="ECO:0000313" key="1">
    <source>
        <dbReference type="EMBL" id="KAI4463736.1"/>
    </source>
</evidence>
<reference evidence="1" key="1">
    <citation type="submission" date="2022-04" db="EMBL/GenBank/DDBJ databases">
        <title>Chromosome-scale genome assembly of Holotrichia oblita Faldermann.</title>
        <authorList>
            <person name="Rongchong L."/>
        </authorList>
    </citation>
    <scope>NUCLEOTIDE SEQUENCE</scope>
    <source>
        <strain evidence="1">81SQS9</strain>
    </source>
</reference>
<keyword evidence="2" id="KW-1185">Reference proteome</keyword>
<gene>
    <name evidence="1" type="ORF">MML48_4g00003240</name>
</gene>
<name>A0ACB9TAC4_HOLOL</name>
<evidence type="ECO:0000313" key="2">
    <source>
        <dbReference type="Proteomes" id="UP001056778"/>
    </source>
</evidence>
<protein>
    <submittedName>
        <fullName evidence="1">Proton channel otop</fullName>
    </submittedName>
</protein>